<dbReference type="SUPFAM" id="SSF48452">
    <property type="entry name" value="TPR-like"/>
    <property type="match status" value="1"/>
</dbReference>
<sequence length="274" mass="32223">MKFFVHVLLIGVLLSSCSSKFSKVMKSKDSEYKLKMAEQFYANKKYSYAQQLFDDLFPTMKGKEGYEDAFYKYAYCAYYQKDWLNAENLFKTYIETFPNSPRAEECEYMRAYTFYKQSPKVDLDQTNTTKAIALMQAFITTHPTSERSKEATEIIAKLRQKLELKEFKTAELYYNLGHFKSAATSFGTLIDNYPDSDKGDNYMLYKIKSSYKYAEMSFYDKQEERFEKVITACGEFKDRFPDSKLLAEVEEFKTHSTHNIKKIHNEQAQATTQR</sequence>
<comment type="caution">
    <text evidence="5">The sequence shown here is derived from an EMBL/GenBank/DDBJ whole genome shotgun (WGS) entry which is preliminary data.</text>
</comment>
<dbReference type="Pfam" id="PF13525">
    <property type="entry name" value="YfiO"/>
    <property type="match status" value="1"/>
</dbReference>
<keyword evidence="3" id="KW-0998">Cell outer membrane</keyword>
<keyword evidence="2" id="KW-0472">Membrane</keyword>
<dbReference type="EMBL" id="JAULBC010000006">
    <property type="protein sequence ID" value="MEX6689320.1"/>
    <property type="molecule type" value="Genomic_DNA"/>
</dbReference>
<feature type="domain" description="Outer membrane lipoprotein BamD-like" evidence="4">
    <location>
        <begin position="35"/>
        <end position="212"/>
    </location>
</feature>
<name>A0ABV3ZII0_9BACT</name>
<dbReference type="Proteomes" id="UP001560573">
    <property type="component" value="Unassembled WGS sequence"/>
</dbReference>
<evidence type="ECO:0000313" key="6">
    <source>
        <dbReference type="Proteomes" id="UP001560573"/>
    </source>
</evidence>
<keyword evidence="1" id="KW-0732">Signal</keyword>
<dbReference type="InterPro" id="IPR039565">
    <property type="entry name" value="BamD-like"/>
</dbReference>
<dbReference type="PROSITE" id="PS51257">
    <property type="entry name" value="PROKAR_LIPOPROTEIN"/>
    <property type="match status" value="1"/>
</dbReference>
<gene>
    <name evidence="5" type="primary">bamD</name>
    <name evidence="5" type="ORF">QTN47_17560</name>
</gene>
<protein>
    <submittedName>
        <fullName evidence="5">Outer membrane protein assembly factor BamD</fullName>
    </submittedName>
</protein>
<evidence type="ECO:0000259" key="4">
    <source>
        <dbReference type="Pfam" id="PF13525"/>
    </source>
</evidence>
<dbReference type="InterPro" id="IPR011990">
    <property type="entry name" value="TPR-like_helical_dom_sf"/>
</dbReference>
<evidence type="ECO:0000256" key="1">
    <source>
        <dbReference type="ARBA" id="ARBA00022729"/>
    </source>
</evidence>
<evidence type="ECO:0000256" key="2">
    <source>
        <dbReference type="ARBA" id="ARBA00023136"/>
    </source>
</evidence>
<dbReference type="NCBIfam" id="TIGR03302">
    <property type="entry name" value="OM_YfiO"/>
    <property type="match status" value="1"/>
</dbReference>
<accession>A0ABV3ZII0</accession>
<keyword evidence="6" id="KW-1185">Reference proteome</keyword>
<reference evidence="5 6" key="1">
    <citation type="submission" date="2023-07" db="EMBL/GenBank/DDBJ databases">
        <authorList>
            <person name="Lian W.-H."/>
        </authorList>
    </citation>
    <scope>NUCLEOTIDE SEQUENCE [LARGE SCALE GENOMIC DNA]</scope>
    <source>
        <strain evidence="5 6">SYSU DXS3180</strain>
    </source>
</reference>
<dbReference type="InterPro" id="IPR017689">
    <property type="entry name" value="BamD"/>
</dbReference>
<proteinExistence type="predicted"/>
<dbReference type="RefSeq" id="WP_369330727.1">
    <property type="nucleotide sequence ID" value="NZ_JAULBC010000006.1"/>
</dbReference>
<dbReference type="Gene3D" id="1.25.40.10">
    <property type="entry name" value="Tetratricopeptide repeat domain"/>
    <property type="match status" value="1"/>
</dbReference>
<evidence type="ECO:0000313" key="5">
    <source>
        <dbReference type="EMBL" id="MEX6689320.1"/>
    </source>
</evidence>
<evidence type="ECO:0000256" key="3">
    <source>
        <dbReference type="ARBA" id="ARBA00023237"/>
    </source>
</evidence>
<organism evidence="5 6">
    <name type="scientific">Danxiaibacter flavus</name>
    <dbReference type="NCBI Taxonomy" id="3049108"/>
    <lineage>
        <taxon>Bacteria</taxon>
        <taxon>Pseudomonadati</taxon>
        <taxon>Bacteroidota</taxon>
        <taxon>Chitinophagia</taxon>
        <taxon>Chitinophagales</taxon>
        <taxon>Chitinophagaceae</taxon>
        <taxon>Danxiaibacter</taxon>
    </lineage>
</organism>